<dbReference type="AlphaFoldDB" id="A0A8J7MBU7"/>
<dbReference type="EMBL" id="JAENIM010000008">
    <property type="protein sequence ID" value="MBK1789724.1"/>
    <property type="molecule type" value="Genomic_DNA"/>
</dbReference>
<organism evidence="1 2">
    <name type="scientific">Persicirhabdus sediminis</name>
    <dbReference type="NCBI Taxonomy" id="454144"/>
    <lineage>
        <taxon>Bacteria</taxon>
        <taxon>Pseudomonadati</taxon>
        <taxon>Verrucomicrobiota</taxon>
        <taxon>Verrucomicrobiia</taxon>
        <taxon>Verrucomicrobiales</taxon>
        <taxon>Verrucomicrobiaceae</taxon>
        <taxon>Persicirhabdus</taxon>
    </lineage>
</organism>
<accession>A0A8J7MBU7</accession>
<proteinExistence type="predicted"/>
<protein>
    <submittedName>
        <fullName evidence="1">Uncharacterized protein</fullName>
    </submittedName>
</protein>
<evidence type="ECO:0000313" key="1">
    <source>
        <dbReference type="EMBL" id="MBK1789724.1"/>
    </source>
</evidence>
<comment type="caution">
    <text evidence="1">The sequence shown here is derived from an EMBL/GenBank/DDBJ whole genome shotgun (WGS) entry which is preliminary data.</text>
</comment>
<evidence type="ECO:0000313" key="2">
    <source>
        <dbReference type="Proteomes" id="UP000624703"/>
    </source>
</evidence>
<keyword evidence="2" id="KW-1185">Reference proteome</keyword>
<dbReference type="Proteomes" id="UP000624703">
    <property type="component" value="Unassembled WGS sequence"/>
</dbReference>
<sequence length="140" mass="16533">MLLWFVTSLALQDSRSTKQEIIDVGTLYVSVMPEVETKFVEDIRKLYQLEDIAQGGTMEGFSYYDRTYSFYLDQADVDDLQRYVLANYDGKNLLGHKLSATVDYEPSGDEAHQVWVDVKFYHEEQRTQSKWMLWLYQFVE</sequence>
<reference evidence="1" key="1">
    <citation type="submission" date="2021-01" db="EMBL/GenBank/DDBJ databases">
        <title>Modified the classification status of verrucomicrobia.</title>
        <authorList>
            <person name="Feng X."/>
        </authorList>
    </citation>
    <scope>NUCLEOTIDE SEQUENCE</scope>
    <source>
        <strain evidence="1">_KCTC 22039</strain>
    </source>
</reference>
<name>A0A8J7MBU7_9BACT</name>
<gene>
    <name evidence="1" type="ORF">JIN82_01000</name>
</gene>